<evidence type="ECO:0000313" key="2">
    <source>
        <dbReference type="Proteomes" id="UP000503349"/>
    </source>
</evidence>
<reference evidence="2" key="2">
    <citation type="submission" date="2019-02" db="EMBL/GenBank/DDBJ databases">
        <title>Opniocepnalus argus Var Kimnra genome.</title>
        <authorList>
            <person name="Zhou C."/>
            <person name="Xiao S."/>
        </authorList>
    </citation>
    <scope>NUCLEOTIDE SEQUENCE [LARGE SCALE GENOMIC DNA]</scope>
</reference>
<keyword evidence="2" id="KW-1185">Reference proteome</keyword>
<name>A0A6G1QSF1_CHAAH</name>
<protein>
    <submittedName>
        <fullName evidence="1">Uncharacterized protein</fullName>
    </submittedName>
</protein>
<gene>
    <name evidence="1" type="ORF">EXN66_Car021213</name>
</gene>
<accession>A0A6G1QSF1</accession>
<organism evidence="1 2">
    <name type="scientific">Channa argus</name>
    <name type="common">Northern snakehead</name>
    <name type="synonym">Ophicephalus argus</name>
    <dbReference type="NCBI Taxonomy" id="215402"/>
    <lineage>
        <taxon>Eukaryota</taxon>
        <taxon>Metazoa</taxon>
        <taxon>Chordata</taxon>
        <taxon>Craniata</taxon>
        <taxon>Vertebrata</taxon>
        <taxon>Euteleostomi</taxon>
        <taxon>Actinopterygii</taxon>
        <taxon>Neopterygii</taxon>
        <taxon>Teleostei</taxon>
        <taxon>Neoteleostei</taxon>
        <taxon>Acanthomorphata</taxon>
        <taxon>Anabantaria</taxon>
        <taxon>Anabantiformes</taxon>
        <taxon>Channoidei</taxon>
        <taxon>Channidae</taxon>
        <taxon>Channa</taxon>
    </lineage>
</organism>
<dbReference type="EMBL" id="CM015733">
    <property type="protein sequence ID" value="KAF3705522.1"/>
    <property type="molecule type" value="Genomic_DNA"/>
</dbReference>
<dbReference type="Proteomes" id="UP000503349">
    <property type="component" value="Chromosome 22"/>
</dbReference>
<dbReference type="AlphaFoldDB" id="A0A6G1QSF1"/>
<reference evidence="1 2" key="1">
    <citation type="submission" date="2019-02" db="EMBL/GenBank/DDBJ databases">
        <title>Opniocepnalus argus genome.</title>
        <authorList>
            <person name="Zhou C."/>
            <person name="Xiao S."/>
        </authorList>
    </citation>
    <scope>NUCLEOTIDE SEQUENCE [LARGE SCALE GENOMIC DNA]</scope>
    <source>
        <strain evidence="1">OARG1902GOOAL</strain>
        <tissue evidence="1">Muscle</tissue>
    </source>
</reference>
<sequence length="104" mass="11733">MQDCNGAQCNTEVEMSPQIFVFFGQTIGGDTEHVASVDTREPVVKLQFNISHIFAVLMINFFVCRVDSLRFSSGYQPPPTPAAHYGQIKLNFWPFAWLEISGNF</sequence>
<proteinExistence type="predicted"/>
<evidence type="ECO:0000313" key="1">
    <source>
        <dbReference type="EMBL" id="KAF3705522.1"/>
    </source>
</evidence>